<organism evidence="2 3">
    <name type="scientific">Liparis tanakae</name>
    <name type="common">Tanaka's snailfish</name>
    <dbReference type="NCBI Taxonomy" id="230148"/>
    <lineage>
        <taxon>Eukaryota</taxon>
        <taxon>Metazoa</taxon>
        <taxon>Chordata</taxon>
        <taxon>Craniata</taxon>
        <taxon>Vertebrata</taxon>
        <taxon>Euteleostomi</taxon>
        <taxon>Actinopterygii</taxon>
        <taxon>Neopterygii</taxon>
        <taxon>Teleostei</taxon>
        <taxon>Neoteleostei</taxon>
        <taxon>Acanthomorphata</taxon>
        <taxon>Eupercaria</taxon>
        <taxon>Perciformes</taxon>
        <taxon>Cottioidei</taxon>
        <taxon>Cottales</taxon>
        <taxon>Liparidae</taxon>
        <taxon>Liparis</taxon>
    </lineage>
</organism>
<evidence type="ECO:0000313" key="3">
    <source>
        <dbReference type="Proteomes" id="UP000314294"/>
    </source>
</evidence>
<dbReference type="Proteomes" id="UP000314294">
    <property type="component" value="Unassembled WGS sequence"/>
</dbReference>
<evidence type="ECO:0000256" key="1">
    <source>
        <dbReference type="SAM" id="MobiDB-lite"/>
    </source>
</evidence>
<name>A0A4Z2HLS9_9TELE</name>
<proteinExistence type="predicted"/>
<accession>A0A4Z2HLS9</accession>
<feature type="region of interest" description="Disordered" evidence="1">
    <location>
        <begin position="120"/>
        <end position="145"/>
    </location>
</feature>
<comment type="caution">
    <text evidence="2">The sequence shown here is derived from an EMBL/GenBank/DDBJ whole genome shotgun (WGS) entry which is preliminary data.</text>
</comment>
<evidence type="ECO:0000313" key="2">
    <source>
        <dbReference type="EMBL" id="TNN66707.1"/>
    </source>
</evidence>
<keyword evidence="3" id="KW-1185">Reference proteome</keyword>
<feature type="compositionally biased region" description="Basic and acidic residues" evidence="1">
    <location>
        <begin position="136"/>
        <end position="145"/>
    </location>
</feature>
<dbReference type="AlphaFoldDB" id="A0A4Z2HLS9"/>
<protein>
    <submittedName>
        <fullName evidence="2">Uncharacterized protein</fullName>
    </submittedName>
</protein>
<gene>
    <name evidence="2" type="ORF">EYF80_023096</name>
</gene>
<dbReference type="OrthoDB" id="278338at2759"/>
<dbReference type="EMBL" id="SRLO01000215">
    <property type="protein sequence ID" value="TNN66707.1"/>
    <property type="molecule type" value="Genomic_DNA"/>
</dbReference>
<sequence>MDAQLELDLPAETRCVDEFKSYFCSFAKLEDKISVIRASSPSSSAGKLMSEQEVLSAPFTRQTVRRAHGLRPAAHSTLFTQPPTALSPQRLACKAYLGETPLKVDKVASEGLQDRLTPAVRGREGKRAGTMPVEGRALERDGKMK</sequence>
<reference evidence="2 3" key="1">
    <citation type="submission" date="2019-03" db="EMBL/GenBank/DDBJ databases">
        <title>First draft genome of Liparis tanakae, snailfish: a comprehensive survey of snailfish specific genes.</title>
        <authorList>
            <person name="Kim W."/>
            <person name="Song I."/>
            <person name="Jeong J.-H."/>
            <person name="Kim D."/>
            <person name="Kim S."/>
            <person name="Ryu S."/>
            <person name="Song J.Y."/>
            <person name="Lee S.K."/>
        </authorList>
    </citation>
    <scope>NUCLEOTIDE SEQUENCE [LARGE SCALE GENOMIC DNA]</scope>
    <source>
        <tissue evidence="2">Muscle</tissue>
    </source>
</reference>